<feature type="compositionally biased region" description="Basic and acidic residues" evidence="1">
    <location>
        <begin position="14"/>
        <end position="25"/>
    </location>
</feature>
<accession>A0AAW2ZKA9</accession>
<feature type="region of interest" description="Disordered" evidence="1">
    <location>
        <begin position="1"/>
        <end position="25"/>
    </location>
</feature>
<proteinExistence type="predicted"/>
<evidence type="ECO:0000256" key="1">
    <source>
        <dbReference type="SAM" id="MobiDB-lite"/>
    </source>
</evidence>
<sequence>MVGIDISEYYMPASKKEPSGDENSAKYKFTEEQVKSLKEGLRSNHPKFLNEPNLNAIIGDAATAARTKRAKKRGSPE</sequence>
<protein>
    <submittedName>
        <fullName evidence="2">EtxB</fullName>
    </submittedName>
</protein>
<dbReference type="AlphaFoldDB" id="A0AAW2ZKA9"/>
<evidence type="ECO:0000313" key="2">
    <source>
        <dbReference type="EMBL" id="KAL0489413.1"/>
    </source>
</evidence>
<dbReference type="Proteomes" id="UP001431209">
    <property type="component" value="Unassembled WGS sequence"/>
</dbReference>
<dbReference type="EMBL" id="JAOPGA020001555">
    <property type="protein sequence ID" value="KAL0489413.1"/>
    <property type="molecule type" value="Genomic_DNA"/>
</dbReference>
<comment type="caution">
    <text evidence="2">The sequence shown here is derived from an EMBL/GenBank/DDBJ whole genome shotgun (WGS) entry which is preliminary data.</text>
</comment>
<name>A0AAW2ZKA9_9EUKA</name>
<gene>
    <name evidence="2" type="ORF">AKO1_000147</name>
</gene>
<organism evidence="2 3">
    <name type="scientific">Acrasis kona</name>
    <dbReference type="NCBI Taxonomy" id="1008807"/>
    <lineage>
        <taxon>Eukaryota</taxon>
        <taxon>Discoba</taxon>
        <taxon>Heterolobosea</taxon>
        <taxon>Tetramitia</taxon>
        <taxon>Eutetramitia</taxon>
        <taxon>Acrasidae</taxon>
        <taxon>Acrasis</taxon>
    </lineage>
</organism>
<evidence type="ECO:0000313" key="3">
    <source>
        <dbReference type="Proteomes" id="UP001431209"/>
    </source>
</evidence>
<reference evidence="2 3" key="1">
    <citation type="submission" date="2024-03" db="EMBL/GenBank/DDBJ databases">
        <title>The Acrasis kona genome and developmental transcriptomes reveal deep origins of eukaryotic multicellular pathways.</title>
        <authorList>
            <person name="Sheikh S."/>
            <person name="Fu C.-J."/>
            <person name="Brown M.W."/>
            <person name="Baldauf S.L."/>
        </authorList>
    </citation>
    <scope>NUCLEOTIDE SEQUENCE [LARGE SCALE GENOMIC DNA]</scope>
    <source>
        <strain evidence="2 3">ATCC MYA-3509</strain>
    </source>
</reference>
<keyword evidence="3" id="KW-1185">Reference proteome</keyword>